<sequence length="706" mass="78933">MLTALSMCESAQCLTHDDYTVGWICPLEVELIAALEMLDEEHESLPQPSSDHTVYTLGSIAGKNVVIAGLWKPGNNAAATVVTQMRMTFPNVRFGLLVGIGGGVPVMTEHGRIHLGDVVVSKPTGIHSGVVQYDHGKAYGGRKRARWRRDPLGDNIMRIDTTIPTLSRFRYPGAEKDHLYPPEYVHRAPGVSCGQCGCDTDQRIMDSLEEEADKDALPSIVVHRGTIASGELVIKDGVVRDRLAQEHGILCFKMETAGALADFPCLAIRGVSDYCDSHKNDEWHGYAAAAAAAYARQLLFHLPIDQVTRYIEHKLEKLVNLSDDHERQDILEFISTRDEGAVQADTLKQSHEGSGRYLLETEEFKSWIDGNQTLFCPGIPGAGKTVMTSIVVNHLQRQYLDTPAVGIVYFFCNFSQLSIITEDILMACLLRQLVQSMPQMPDTIRDLFARYRKHKKRPQLDDIYLCVNLVASKLSRIYIMIDALDECEETVRNCILSQIFDLQSKYRLSFFATSRFVTDITSHFERHPWLEIRAHPDDVKSYLSGQITKLRPFVRKDASLQELIIESITNAIDGMFLLARLYIDSLRKTPSVKAIKSALKTLPTGSSAYNDTYNAAMERINSQDSCFQTLAKQVLSWLAFAEERLTLTQLQHALGVEIGSSALDEENLPDIECLISASTSFDWSTIQPNNISSRHGIIGFRMAMPT</sequence>
<proteinExistence type="predicted"/>
<accession>A0A2J5HZP5</accession>
<protein>
    <submittedName>
        <fullName evidence="4">Purine and uridine phosphorylase</fullName>
    </submittedName>
</protein>
<dbReference type="Proteomes" id="UP000235023">
    <property type="component" value="Unassembled WGS sequence"/>
</dbReference>
<dbReference type="Gene3D" id="3.40.50.1580">
    <property type="entry name" value="Nucleoside phosphorylase domain"/>
    <property type="match status" value="1"/>
</dbReference>
<dbReference type="GO" id="GO:0009116">
    <property type="term" value="P:nucleoside metabolic process"/>
    <property type="evidence" value="ECO:0007669"/>
    <property type="project" value="InterPro"/>
</dbReference>
<evidence type="ECO:0000313" key="5">
    <source>
        <dbReference type="Proteomes" id="UP000235023"/>
    </source>
</evidence>
<keyword evidence="5" id="KW-1185">Reference proteome</keyword>
<organism evidence="4 5">
    <name type="scientific">Aspergillus taichungensis</name>
    <dbReference type="NCBI Taxonomy" id="482145"/>
    <lineage>
        <taxon>Eukaryota</taxon>
        <taxon>Fungi</taxon>
        <taxon>Dikarya</taxon>
        <taxon>Ascomycota</taxon>
        <taxon>Pezizomycotina</taxon>
        <taxon>Eurotiomycetes</taxon>
        <taxon>Eurotiomycetidae</taxon>
        <taxon>Eurotiales</taxon>
        <taxon>Aspergillaceae</taxon>
        <taxon>Aspergillus</taxon>
        <taxon>Aspergillus subgen. Circumdati</taxon>
    </lineage>
</organism>
<evidence type="ECO:0000256" key="1">
    <source>
        <dbReference type="ARBA" id="ARBA00022737"/>
    </source>
</evidence>
<dbReference type="Pfam" id="PF01048">
    <property type="entry name" value="PNP_UDP_1"/>
    <property type="match status" value="1"/>
</dbReference>
<keyword evidence="1" id="KW-0677">Repeat</keyword>
<name>A0A2J5HZP5_9EURO</name>
<dbReference type="Pfam" id="PF24883">
    <property type="entry name" value="NPHP3_N"/>
    <property type="match status" value="1"/>
</dbReference>
<dbReference type="InterPro" id="IPR035994">
    <property type="entry name" value="Nucleoside_phosphorylase_sf"/>
</dbReference>
<dbReference type="GO" id="GO:0003824">
    <property type="term" value="F:catalytic activity"/>
    <property type="evidence" value="ECO:0007669"/>
    <property type="project" value="InterPro"/>
</dbReference>
<gene>
    <name evidence="4" type="ORF">BDW42DRAFT_200253</name>
</gene>
<dbReference type="EMBL" id="KZ559523">
    <property type="protein sequence ID" value="PLN82843.1"/>
    <property type="molecule type" value="Genomic_DNA"/>
</dbReference>
<evidence type="ECO:0000313" key="4">
    <source>
        <dbReference type="EMBL" id="PLN82843.1"/>
    </source>
</evidence>
<feature type="domain" description="Nephrocystin 3-like N-terminal" evidence="3">
    <location>
        <begin position="353"/>
        <end position="515"/>
    </location>
</feature>
<evidence type="ECO:0000259" key="3">
    <source>
        <dbReference type="Pfam" id="PF24883"/>
    </source>
</evidence>
<dbReference type="Gene3D" id="3.40.50.300">
    <property type="entry name" value="P-loop containing nucleotide triphosphate hydrolases"/>
    <property type="match status" value="1"/>
</dbReference>
<dbReference type="SUPFAM" id="SSF52540">
    <property type="entry name" value="P-loop containing nucleoside triphosphate hydrolases"/>
    <property type="match status" value="1"/>
</dbReference>
<dbReference type="PANTHER" id="PTHR46082">
    <property type="entry name" value="ATP/GTP-BINDING PROTEIN-RELATED"/>
    <property type="match status" value="1"/>
</dbReference>
<dbReference type="InterPro" id="IPR056884">
    <property type="entry name" value="NPHP3-like_N"/>
</dbReference>
<dbReference type="InterPro" id="IPR000845">
    <property type="entry name" value="Nucleoside_phosphorylase_d"/>
</dbReference>
<dbReference type="InterPro" id="IPR027417">
    <property type="entry name" value="P-loop_NTPase"/>
</dbReference>
<dbReference type="OrthoDB" id="1577640at2759"/>
<dbReference type="SUPFAM" id="SSF53167">
    <property type="entry name" value="Purine and uridine phosphorylases"/>
    <property type="match status" value="1"/>
</dbReference>
<feature type="domain" description="Nucleoside phosphorylase" evidence="2">
    <location>
        <begin position="26"/>
        <end position="292"/>
    </location>
</feature>
<dbReference type="AlphaFoldDB" id="A0A2J5HZP5"/>
<dbReference type="InterPro" id="IPR053137">
    <property type="entry name" value="NLR-like"/>
</dbReference>
<dbReference type="PANTHER" id="PTHR46082:SF11">
    <property type="entry name" value="AAA+ ATPASE DOMAIN-CONTAINING PROTEIN-RELATED"/>
    <property type="match status" value="1"/>
</dbReference>
<reference evidence="5" key="1">
    <citation type="submission" date="2017-12" db="EMBL/GenBank/DDBJ databases">
        <authorList>
            <consortium name="DOE Joint Genome Institute"/>
            <person name="Mondo S.J."/>
            <person name="Kjaerbolling I."/>
            <person name="Vesth T.C."/>
            <person name="Frisvad J.C."/>
            <person name="Nybo J.L."/>
            <person name="Theobald S."/>
            <person name="Kuo A."/>
            <person name="Bowyer P."/>
            <person name="Matsuda Y."/>
            <person name="Lyhne E.K."/>
            <person name="Kogle M.E."/>
            <person name="Clum A."/>
            <person name="Lipzen A."/>
            <person name="Salamov A."/>
            <person name="Ngan C.Y."/>
            <person name="Daum C."/>
            <person name="Chiniquy J."/>
            <person name="Barry K."/>
            <person name="LaButti K."/>
            <person name="Haridas S."/>
            <person name="Simmons B.A."/>
            <person name="Magnuson J.K."/>
            <person name="Mortensen U.H."/>
            <person name="Larsen T.O."/>
            <person name="Grigoriev I.V."/>
            <person name="Baker S.E."/>
            <person name="Andersen M.R."/>
            <person name="Nordberg H.P."/>
            <person name="Cantor M.N."/>
            <person name="Hua S.X."/>
        </authorList>
    </citation>
    <scope>NUCLEOTIDE SEQUENCE [LARGE SCALE GENOMIC DNA]</scope>
    <source>
        <strain evidence="5">IBT 19404</strain>
    </source>
</reference>
<evidence type="ECO:0000259" key="2">
    <source>
        <dbReference type="Pfam" id="PF01048"/>
    </source>
</evidence>